<dbReference type="InterPro" id="IPR018306">
    <property type="entry name" value="Phage_T5_Orf172_DNA-bd"/>
</dbReference>
<evidence type="ECO:0000313" key="2">
    <source>
        <dbReference type="EMBL" id="GAA4264585.1"/>
    </source>
</evidence>
<organism evidence="2 3">
    <name type="scientific">Frondihabitans peucedani</name>
    <dbReference type="NCBI Taxonomy" id="598626"/>
    <lineage>
        <taxon>Bacteria</taxon>
        <taxon>Bacillati</taxon>
        <taxon>Actinomycetota</taxon>
        <taxon>Actinomycetes</taxon>
        <taxon>Micrococcales</taxon>
        <taxon>Microbacteriaceae</taxon>
        <taxon>Frondihabitans</taxon>
    </lineage>
</organism>
<evidence type="ECO:0000259" key="1">
    <source>
        <dbReference type="SMART" id="SM00974"/>
    </source>
</evidence>
<evidence type="ECO:0000313" key="3">
    <source>
        <dbReference type="Proteomes" id="UP001501594"/>
    </source>
</evidence>
<comment type="caution">
    <text evidence="2">The sequence shown here is derived from an EMBL/GenBank/DDBJ whole genome shotgun (WGS) entry which is preliminary data.</text>
</comment>
<dbReference type="Proteomes" id="UP001501594">
    <property type="component" value="Unassembled WGS sequence"/>
</dbReference>
<reference evidence="3" key="1">
    <citation type="journal article" date="2019" name="Int. J. Syst. Evol. Microbiol.">
        <title>The Global Catalogue of Microorganisms (GCM) 10K type strain sequencing project: providing services to taxonomists for standard genome sequencing and annotation.</title>
        <authorList>
            <consortium name="The Broad Institute Genomics Platform"/>
            <consortium name="The Broad Institute Genome Sequencing Center for Infectious Disease"/>
            <person name="Wu L."/>
            <person name="Ma J."/>
        </authorList>
    </citation>
    <scope>NUCLEOTIDE SEQUENCE [LARGE SCALE GENOMIC DNA]</scope>
    <source>
        <strain evidence="3">JCM 17442</strain>
    </source>
</reference>
<dbReference type="EMBL" id="BAABAU010000001">
    <property type="protein sequence ID" value="GAA4264585.1"/>
    <property type="molecule type" value="Genomic_DNA"/>
</dbReference>
<keyword evidence="3" id="KW-1185">Reference proteome</keyword>
<accession>A0ABP8DX74</accession>
<dbReference type="SMART" id="SM00974">
    <property type="entry name" value="T5orf172"/>
    <property type="match status" value="1"/>
</dbReference>
<name>A0ABP8DX74_9MICO</name>
<proteinExistence type="predicted"/>
<feature type="domain" description="Bacteriophage T5 Orf172 DNA-binding" evidence="1">
    <location>
        <begin position="98"/>
        <end position="166"/>
    </location>
</feature>
<protein>
    <recommendedName>
        <fullName evidence="1">Bacteriophage T5 Orf172 DNA-binding domain-containing protein</fullName>
    </recommendedName>
</protein>
<dbReference type="RefSeq" id="WP_344793175.1">
    <property type="nucleotide sequence ID" value="NZ_BAABAU010000001.1"/>
</dbReference>
<gene>
    <name evidence="2" type="ORF">GCM10022256_01970</name>
</gene>
<sequence length="189" mass="20738">MPSVARRCSGAGAGGSCAGEVPADAPVPLCDRHLALAHDFVDDDSGVVDLAEEPCPACGSRLAVRYPSGRACGVCEWRFGDVVDSELPAPRVDVVYYLRFEGRIKIGTTANPRQRLARLWHDELLAFERGDRQVEHARHVQFAACRLGRSEWFDRSPELEAHVALIAEGQPDPWDAHARWVSAALSLRV</sequence>